<proteinExistence type="predicted"/>
<protein>
    <submittedName>
        <fullName evidence="1">Uncharacterized protein</fullName>
    </submittedName>
</protein>
<organism evidence="1">
    <name type="scientific">Arion vulgaris</name>
    <dbReference type="NCBI Taxonomy" id="1028688"/>
    <lineage>
        <taxon>Eukaryota</taxon>
        <taxon>Metazoa</taxon>
        <taxon>Spiralia</taxon>
        <taxon>Lophotrochozoa</taxon>
        <taxon>Mollusca</taxon>
        <taxon>Gastropoda</taxon>
        <taxon>Heterobranchia</taxon>
        <taxon>Euthyneura</taxon>
        <taxon>Panpulmonata</taxon>
        <taxon>Eupulmonata</taxon>
        <taxon>Stylommatophora</taxon>
        <taxon>Helicina</taxon>
        <taxon>Arionoidea</taxon>
        <taxon>Arionidae</taxon>
        <taxon>Arion</taxon>
    </lineage>
</organism>
<accession>A0A0B7AIG3</accession>
<gene>
    <name evidence="1" type="primary">ORF120637</name>
</gene>
<dbReference type="EMBL" id="HACG01033522">
    <property type="protein sequence ID" value="CEK80387.1"/>
    <property type="molecule type" value="Transcribed_RNA"/>
</dbReference>
<evidence type="ECO:0000313" key="1">
    <source>
        <dbReference type="EMBL" id="CEK80387.1"/>
    </source>
</evidence>
<dbReference type="AlphaFoldDB" id="A0A0B7AIG3"/>
<name>A0A0B7AIG3_9EUPU</name>
<reference evidence="1" key="1">
    <citation type="submission" date="2014-12" db="EMBL/GenBank/DDBJ databases">
        <title>Insight into the proteome of Arion vulgaris.</title>
        <authorList>
            <person name="Aradska J."/>
            <person name="Bulat T."/>
            <person name="Smidak R."/>
            <person name="Sarate P."/>
            <person name="Gangsoo J."/>
            <person name="Sialana F."/>
            <person name="Bilban M."/>
            <person name="Lubec G."/>
        </authorList>
    </citation>
    <scope>NUCLEOTIDE SEQUENCE</scope>
    <source>
        <tissue evidence="1">Skin</tissue>
    </source>
</reference>
<feature type="non-terminal residue" evidence="1">
    <location>
        <position position="1"/>
    </location>
</feature>
<sequence>HHVPEDETFWPALNITGVGENDNGVCGSWNTRQGDKLARDGGVFQEDCDESDIPQET</sequence>